<evidence type="ECO:0000256" key="6">
    <source>
        <dbReference type="ARBA" id="ARBA00049117"/>
    </source>
</evidence>
<dbReference type="OrthoDB" id="9808822at2"/>
<dbReference type="Gene3D" id="3.30.1220.10">
    <property type="entry name" value="CobW-like, C-terminal domain"/>
    <property type="match status" value="1"/>
</dbReference>
<reference evidence="8 9" key="1">
    <citation type="submission" date="2019-03" db="EMBL/GenBank/DDBJ databases">
        <title>Genomic Encyclopedia of Type Strains, Phase IV (KMG-IV): sequencing the most valuable type-strain genomes for metagenomic binning, comparative biology and taxonomic classification.</title>
        <authorList>
            <person name="Goeker M."/>
        </authorList>
    </citation>
    <scope>NUCLEOTIDE SEQUENCE [LARGE SCALE GENOMIC DNA]</scope>
    <source>
        <strain evidence="8 9">DSM 26377</strain>
    </source>
</reference>
<dbReference type="CDD" id="cd03112">
    <property type="entry name" value="CobW-like"/>
    <property type="match status" value="1"/>
</dbReference>
<comment type="caution">
    <text evidence="8">The sequence shown here is derived from an EMBL/GenBank/DDBJ whole genome shotgun (WGS) entry which is preliminary data.</text>
</comment>
<evidence type="ECO:0000256" key="5">
    <source>
        <dbReference type="ARBA" id="ARBA00045658"/>
    </source>
</evidence>
<feature type="domain" description="CobW C-terminal" evidence="7">
    <location>
        <begin position="255"/>
        <end position="368"/>
    </location>
</feature>
<dbReference type="Pfam" id="PF02492">
    <property type="entry name" value="cobW"/>
    <property type="match status" value="1"/>
</dbReference>
<evidence type="ECO:0000256" key="1">
    <source>
        <dbReference type="ARBA" id="ARBA00022741"/>
    </source>
</evidence>
<comment type="similarity">
    <text evidence="4">Belongs to the SIMIBI class G3E GTPase family. ZNG1 subfamily.</text>
</comment>
<dbReference type="PANTHER" id="PTHR43603:SF1">
    <property type="entry name" value="ZINC-REGULATED GTPASE METALLOPROTEIN ACTIVATOR 1"/>
    <property type="match status" value="1"/>
</dbReference>
<dbReference type="Proteomes" id="UP000295341">
    <property type="component" value="Unassembled WGS sequence"/>
</dbReference>
<comment type="catalytic activity">
    <reaction evidence="6">
        <text>GTP + H2O = GDP + phosphate + H(+)</text>
        <dbReference type="Rhea" id="RHEA:19669"/>
        <dbReference type="ChEBI" id="CHEBI:15377"/>
        <dbReference type="ChEBI" id="CHEBI:15378"/>
        <dbReference type="ChEBI" id="CHEBI:37565"/>
        <dbReference type="ChEBI" id="CHEBI:43474"/>
        <dbReference type="ChEBI" id="CHEBI:58189"/>
    </reaction>
    <physiologicalReaction direction="left-to-right" evidence="6">
        <dbReference type="Rhea" id="RHEA:19670"/>
    </physiologicalReaction>
</comment>
<dbReference type="SUPFAM" id="SSF52540">
    <property type="entry name" value="P-loop containing nucleoside triphosphate hydrolases"/>
    <property type="match status" value="1"/>
</dbReference>
<dbReference type="EMBL" id="SOBT01000011">
    <property type="protein sequence ID" value="TDU25624.1"/>
    <property type="molecule type" value="Genomic_DNA"/>
</dbReference>
<keyword evidence="1" id="KW-0547">Nucleotide-binding</keyword>
<dbReference type="AlphaFoldDB" id="A0A4V3URQ8"/>
<proteinExistence type="inferred from homology"/>
<dbReference type="InterPro" id="IPR027417">
    <property type="entry name" value="P-loop_NTPase"/>
</dbReference>
<evidence type="ECO:0000256" key="4">
    <source>
        <dbReference type="ARBA" id="ARBA00034320"/>
    </source>
</evidence>
<keyword evidence="9" id="KW-1185">Reference proteome</keyword>
<dbReference type="InterPro" id="IPR003495">
    <property type="entry name" value="CobW/HypB/UreG_nucleotide-bd"/>
</dbReference>
<evidence type="ECO:0000313" key="9">
    <source>
        <dbReference type="Proteomes" id="UP000295341"/>
    </source>
</evidence>
<evidence type="ECO:0000313" key="8">
    <source>
        <dbReference type="EMBL" id="TDU25624.1"/>
    </source>
</evidence>
<comment type="function">
    <text evidence="5">Zinc chaperone that directly transfers zinc cofactor to target proteins, thereby activating them. Zinc is transferred from the CXCC motif in the GTPase domain to the zinc binding site in target proteins in a process requiring GTP hydrolysis.</text>
</comment>
<dbReference type="RefSeq" id="WP_133883234.1">
    <property type="nucleotide sequence ID" value="NZ_MWIN01000008.1"/>
</dbReference>
<dbReference type="SMART" id="SM00833">
    <property type="entry name" value="CobW_C"/>
    <property type="match status" value="1"/>
</dbReference>
<dbReference type="Pfam" id="PF07683">
    <property type="entry name" value="CobW_C"/>
    <property type="match status" value="1"/>
</dbReference>
<evidence type="ECO:0000256" key="2">
    <source>
        <dbReference type="ARBA" id="ARBA00022801"/>
    </source>
</evidence>
<dbReference type="GO" id="GO:0016787">
    <property type="term" value="F:hydrolase activity"/>
    <property type="evidence" value="ECO:0007669"/>
    <property type="project" value="UniProtKB-KW"/>
</dbReference>
<dbReference type="PANTHER" id="PTHR43603">
    <property type="entry name" value="COBW DOMAIN-CONTAINING PROTEIN DDB_G0274527"/>
    <property type="match status" value="1"/>
</dbReference>
<dbReference type="InterPro" id="IPR011629">
    <property type="entry name" value="CobW-like_C"/>
</dbReference>
<dbReference type="InterPro" id="IPR051927">
    <property type="entry name" value="Zn_Chap_cDPG_Synth"/>
</dbReference>
<evidence type="ECO:0000259" key="7">
    <source>
        <dbReference type="SMART" id="SM00833"/>
    </source>
</evidence>
<dbReference type="GO" id="GO:0000166">
    <property type="term" value="F:nucleotide binding"/>
    <property type="evidence" value="ECO:0007669"/>
    <property type="project" value="UniProtKB-KW"/>
</dbReference>
<gene>
    <name evidence="8" type="ORF">DFR24_4067</name>
</gene>
<dbReference type="InterPro" id="IPR036627">
    <property type="entry name" value="CobW-likC_sf"/>
</dbReference>
<dbReference type="Gene3D" id="3.40.50.300">
    <property type="entry name" value="P-loop containing nucleotide triphosphate hydrolases"/>
    <property type="match status" value="1"/>
</dbReference>
<keyword evidence="2" id="KW-0378">Hydrolase</keyword>
<accession>A0A4V3URQ8</accession>
<sequence>MPLLPVTVLSGFLGSGKTTLLNHVLANREGRRVAVIVNDMSEVNVDAAIVDGQANLSRTEEKLVEFSNGCICCTLRDDLLQEVTRLAREGRFDHLLIESTGISEPMPVAATFAVRDAEGFSLADLTRINSMVTVVDAANLLGDYSSTDYLRDRGQSLGDGDERNVVDLLVDQIEFADTIVVNKISEVDNAKRQDVLAVVKALNPGAHVVLSDFGRVSAVELLEGFRFDPGQAERNPGWAKELRGEHTPESEQYGITSFVYRERRPFHPQRLHELVQSSWPGVIRSKGWFWIASRPDLVCQLSQAGSTLSLGAVGLWWASPRAKKAPPEMMQRLRPVWDTTYGDRRQELVFIGIELDEAALRARLDECLLCPLEIARGVETWRDLPDPFPAWASTGGVAV</sequence>
<evidence type="ECO:0000256" key="3">
    <source>
        <dbReference type="ARBA" id="ARBA00023186"/>
    </source>
</evidence>
<keyword evidence="3" id="KW-0143">Chaperone</keyword>
<organism evidence="8 9">
    <name type="scientific">Panacagrimonas perspica</name>
    <dbReference type="NCBI Taxonomy" id="381431"/>
    <lineage>
        <taxon>Bacteria</taxon>
        <taxon>Pseudomonadati</taxon>
        <taxon>Pseudomonadota</taxon>
        <taxon>Gammaproteobacteria</taxon>
        <taxon>Nevskiales</taxon>
        <taxon>Nevskiaceae</taxon>
        <taxon>Panacagrimonas</taxon>
    </lineage>
</organism>
<protein>
    <submittedName>
        <fullName evidence="8">G3E family GTPase</fullName>
    </submittedName>
</protein>
<name>A0A4V3URQ8_9GAMM</name>